<sequence>MESKLFEKKKEVWNNLSERRMILCLRSTGRCRFLKGGGKEDIIFVLEIDGAKQFLLGMRGSFASSSWYSSGRFLCGLIVREGEGERRHHFVQEIDGARRFSLGMRGSFASSSWYSSGRFLCGLIVMRAICGGDIIQEKGILHSPNYPEDYWSNKECTWRITVPENHQVALKFQSFEIENHDNCVYDYLGDTGRPREHESALGRFCGCKESGRHPLYREQDDRQVRLDRSVQKAGFAADFIKGHHSFLAFLRPVL</sequence>
<dbReference type="EMBL" id="BPLR01013940">
    <property type="protein sequence ID" value="GIY64915.1"/>
    <property type="molecule type" value="Genomic_DNA"/>
</dbReference>
<evidence type="ECO:0000256" key="2">
    <source>
        <dbReference type="ARBA" id="ARBA00023157"/>
    </source>
</evidence>
<keyword evidence="1" id="KW-0677">Repeat</keyword>
<evidence type="ECO:0000259" key="4">
    <source>
        <dbReference type="PROSITE" id="PS01180"/>
    </source>
</evidence>
<gene>
    <name evidence="5" type="primary">Tll2</name>
    <name evidence="5" type="ORF">CEXT_778631</name>
</gene>
<proteinExistence type="predicted"/>
<feature type="domain" description="CUB" evidence="4">
    <location>
        <begin position="130"/>
        <end position="242"/>
    </location>
</feature>
<name>A0AAV4V3V7_CAEEX</name>
<accession>A0AAV4V3V7</accession>
<dbReference type="PANTHER" id="PTHR24251:SF43">
    <property type="entry name" value="TOLLOID-LIKE PROTEIN 2"/>
    <property type="match status" value="1"/>
</dbReference>
<dbReference type="PANTHER" id="PTHR24251">
    <property type="entry name" value="OVOCHYMASE-RELATED"/>
    <property type="match status" value="1"/>
</dbReference>
<keyword evidence="2" id="KW-1015">Disulfide bond</keyword>
<comment type="caution">
    <text evidence="5">The sequence shown here is derived from an EMBL/GenBank/DDBJ whole genome shotgun (WGS) entry which is preliminary data.</text>
</comment>
<evidence type="ECO:0000313" key="5">
    <source>
        <dbReference type="EMBL" id="GIY64915.1"/>
    </source>
</evidence>
<dbReference type="SMART" id="SM00042">
    <property type="entry name" value="CUB"/>
    <property type="match status" value="1"/>
</dbReference>
<protein>
    <submittedName>
        <fullName evidence="5">Tolloid-like protein 2</fullName>
    </submittedName>
</protein>
<dbReference type="InterPro" id="IPR035914">
    <property type="entry name" value="Sperma_CUB_dom_sf"/>
</dbReference>
<evidence type="ECO:0000256" key="3">
    <source>
        <dbReference type="PROSITE-ProRule" id="PRU00059"/>
    </source>
</evidence>
<evidence type="ECO:0000313" key="6">
    <source>
        <dbReference type="Proteomes" id="UP001054945"/>
    </source>
</evidence>
<keyword evidence="6" id="KW-1185">Reference proteome</keyword>
<evidence type="ECO:0000256" key="1">
    <source>
        <dbReference type="ARBA" id="ARBA00022737"/>
    </source>
</evidence>
<dbReference type="PROSITE" id="PS01180">
    <property type="entry name" value="CUB"/>
    <property type="match status" value="1"/>
</dbReference>
<dbReference type="Proteomes" id="UP001054945">
    <property type="component" value="Unassembled WGS sequence"/>
</dbReference>
<dbReference type="FunFam" id="2.60.120.290:FF:000005">
    <property type="entry name" value="Procollagen C-endopeptidase enhancer 1"/>
    <property type="match status" value="1"/>
</dbReference>
<organism evidence="5 6">
    <name type="scientific">Caerostris extrusa</name>
    <name type="common">Bark spider</name>
    <name type="synonym">Caerostris bankana</name>
    <dbReference type="NCBI Taxonomy" id="172846"/>
    <lineage>
        <taxon>Eukaryota</taxon>
        <taxon>Metazoa</taxon>
        <taxon>Ecdysozoa</taxon>
        <taxon>Arthropoda</taxon>
        <taxon>Chelicerata</taxon>
        <taxon>Arachnida</taxon>
        <taxon>Araneae</taxon>
        <taxon>Araneomorphae</taxon>
        <taxon>Entelegynae</taxon>
        <taxon>Araneoidea</taxon>
        <taxon>Araneidae</taxon>
        <taxon>Caerostris</taxon>
    </lineage>
</organism>
<reference evidence="5 6" key="1">
    <citation type="submission" date="2021-06" db="EMBL/GenBank/DDBJ databases">
        <title>Caerostris extrusa draft genome.</title>
        <authorList>
            <person name="Kono N."/>
            <person name="Arakawa K."/>
        </authorList>
    </citation>
    <scope>NUCLEOTIDE SEQUENCE [LARGE SCALE GENOMIC DNA]</scope>
</reference>
<dbReference type="InterPro" id="IPR000859">
    <property type="entry name" value="CUB_dom"/>
</dbReference>
<dbReference type="Pfam" id="PF00431">
    <property type="entry name" value="CUB"/>
    <property type="match status" value="1"/>
</dbReference>
<dbReference type="AlphaFoldDB" id="A0AAV4V3V7"/>
<comment type="caution">
    <text evidence="3">Lacks conserved residue(s) required for the propagation of feature annotation.</text>
</comment>
<dbReference type="SUPFAM" id="SSF49854">
    <property type="entry name" value="Spermadhesin, CUB domain"/>
    <property type="match status" value="1"/>
</dbReference>
<dbReference type="Gene3D" id="2.60.120.290">
    <property type="entry name" value="Spermadhesin, CUB domain"/>
    <property type="match status" value="1"/>
</dbReference>
<dbReference type="CDD" id="cd00041">
    <property type="entry name" value="CUB"/>
    <property type="match status" value="1"/>
</dbReference>